<sequence length="35" mass="3821">MSSELTFSSRLKASANSKMAKTLVEKGMQNFVNKG</sequence>
<dbReference type="EMBL" id="JH717841">
    <property type="protein sequence ID" value="EWY97024.1"/>
    <property type="molecule type" value="Genomic_DNA"/>
</dbReference>
<name>W9IWG6_FUSOX</name>
<reference evidence="1 2" key="1">
    <citation type="submission" date="2011-06" db="EMBL/GenBank/DDBJ databases">
        <title>The Genome Sequence of Fusarium oxysporum FOSC 3-a.</title>
        <authorList>
            <consortium name="The Broad Institute Genome Sequencing Platform"/>
            <person name="Ma L.-J."/>
            <person name="Gale L.R."/>
            <person name="Schwartz D.C."/>
            <person name="Zhou S."/>
            <person name="Corby-Kistler H."/>
            <person name="Young S.K."/>
            <person name="Zeng Q."/>
            <person name="Gargeya S."/>
            <person name="Fitzgerald M."/>
            <person name="Haas B."/>
            <person name="Abouelleil A."/>
            <person name="Alvarado L."/>
            <person name="Arachchi H.M."/>
            <person name="Berlin A."/>
            <person name="Brown A."/>
            <person name="Chapman S.B."/>
            <person name="Chen Z."/>
            <person name="Dunbar C."/>
            <person name="Freedman E."/>
            <person name="Gearin G."/>
            <person name="Gellesch M."/>
            <person name="Goldberg J."/>
            <person name="Griggs A."/>
            <person name="Gujja S."/>
            <person name="Heiman D."/>
            <person name="Howarth C."/>
            <person name="Larson L."/>
            <person name="Lui A."/>
            <person name="MacDonald P.J.P."/>
            <person name="Mehta T."/>
            <person name="Montmayeur A."/>
            <person name="Murphy C."/>
            <person name="Neiman D."/>
            <person name="Pearson M."/>
            <person name="Priest M."/>
            <person name="Roberts A."/>
            <person name="Saif S."/>
            <person name="Shea T."/>
            <person name="Shenoy N."/>
            <person name="Sisk P."/>
            <person name="Stolte C."/>
            <person name="Sykes S."/>
            <person name="Wortman J."/>
            <person name="Nusbaum C."/>
            <person name="Birren B."/>
        </authorList>
    </citation>
    <scope>NUCLEOTIDE SEQUENCE [LARGE SCALE GENOMIC DNA]</scope>
    <source>
        <strain evidence="2">FOSC 3-a</strain>
    </source>
</reference>
<dbReference type="AlphaFoldDB" id="W9IWG6"/>
<organism evidence="1 2">
    <name type="scientific">Fusarium oxysporum NRRL 32931</name>
    <dbReference type="NCBI Taxonomy" id="660029"/>
    <lineage>
        <taxon>Eukaryota</taxon>
        <taxon>Fungi</taxon>
        <taxon>Dikarya</taxon>
        <taxon>Ascomycota</taxon>
        <taxon>Pezizomycotina</taxon>
        <taxon>Sordariomycetes</taxon>
        <taxon>Hypocreomycetidae</taxon>
        <taxon>Hypocreales</taxon>
        <taxon>Nectriaceae</taxon>
        <taxon>Fusarium</taxon>
        <taxon>Fusarium oxysporum species complex</taxon>
    </lineage>
</organism>
<dbReference type="HOGENOM" id="CLU_3368496_0_0_1"/>
<accession>W9IWG6</accession>
<proteinExistence type="predicted"/>
<evidence type="ECO:0000313" key="2">
    <source>
        <dbReference type="Proteomes" id="UP000030753"/>
    </source>
</evidence>
<gene>
    <name evidence="1" type="ORF">FOYG_05515</name>
</gene>
<evidence type="ECO:0000313" key="1">
    <source>
        <dbReference type="EMBL" id="EWY97024.1"/>
    </source>
</evidence>
<protein>
    <submittedName>
        <fullName evidence="1">Uncharacterized protein</fullName>
    </submittedName>
</protein>
<dbReference type="Proteomes" id="UP000030753">
    <property type="component" value="Unassembled WGS sequence"/>
</dbReference>